<dbReference type="GO" id="GO:0005681">
    <property type="term" value="C:spliceosomal complex"/>
    <property type="evidence" value="ECO:0007669"/>
    <property type="project" value="UniProtKB-KW"/>
</dbReference>
<dbReference type="GO" id="GO:0000387">
    <property type="term" value="P:spliceosomal snRNP assembly"/>
    <property type="evidence" value="ECO:0007669"/>
    <property type="project" value="UniProtKB-UniRule"/>
</dbReference>
<dbReference type="GO" id="GO:0005737">
    <property type="term" value="C:cytoplasm"/>
    <property type="evidence" value="ECO:0007669"/>
    <property type="project" value="UniProtKB-SubCell"/>
</dbReference>
<dbReference type="InterPro" id="IPR034102">
    <property type="entry name" value="Sm_D1"/>
</dbReference>
<evidence type="ECO:0000256" key="11">
    <source>
        <dbReference type="SAM" id="MobiDB-lite"/>
    </source>
</evidence>
<reference evidence="13" key="1">
    <citation type="submission" date="2021-01" db="EMBL/GenBank/DDBJ databases">
        <authorList>
            <person name="Corre E."/>
            <person name="Pelletier E."/>
            <person name="Niang G."/>
            <person name="Scheremetjew M."/>
            <person name="Finn R."/>
            <person name="Kale V."/>
            <person name="Holt S."/>
            <person name="Cochrane G."/>
            <person name="Meng A."/>
            <person name="Brown T."/>
            <person name="Cohen L."/>
        </authorList>
    </citation>
    <scope>NUCLEOTIDE SEQUENCE</scope>
    <source>
        <strain evidence="13">S3</strain>
    </source>
</reference>
<dbReference type="InterPro" id="IPR010920">
    <property type="entry name" value="LSM_dom_sf"/>
</dbReference>
<gene>
    <name evidence="13" type="ORF">SINC0208_LOCUS10408</name>
</gene>
<evidence type="ECO:0000256" key="10">
    <source>
        <dbReference type="RuleBase" id="RU365054"/>
    </source>
</evidence>
<feature type="domain" description="Sm" evidence="12">
    <location>
        <begin position="2"/>
        <end position="74"/>
    </location>
</feature>
<comment type="function">
    <text evidence="10">Essential for pre-mRNA splicing. Implicated in the formation of stable, biologically active snRNP structures.</text>
</comment>
<dbReference type="CDD" id="cd01724">
    <property type="entry name" value="Sm_D1"/>
    <property type="match status" value="1"/>
</dbReference>
<evidence type="ECO:0000256" key="1">
    <source>
        <dbReference type="ARBA" id="ARBA00004123"/>
    </source>
</evidence>
<evidence type="ECO:0000256" key="4">
    <source>
        <dbReference type="ARBA" id="ARBA00022490"/>
    </source>
</evidence>
<protein>
    <recommendedName>
        <fullName evidence="10">Small nuclear ribonucleoprotein Sm D1</fullName>
    </recommendedName>
    <alternativeName>
        <fullName evidence="10">snRNP core protein D1</fullName>
    </alternativeName>
</protein>
<keyword evidence="9 10" id="KW-0687">Ribonucleoprotein</keyword>
<sequence length="116" mass="13252">MKLVKFLMKLTGETVTIELKNGAVVKGTITSVDMSMNTHLKSVIYKQKGREEQSMDHLTIRGANIRYYFLPESLPLETHLAAEDKKKRVKKKKVLTVNPRSRGIRKGMRGRPNNRA</sequence>
<keyword evidence="4" id="KW-0963">Cytoplasm</keyword>
<evidence type="ECO:0000256" key="8">
    <source>
        <dbReference type="ARBA" id="ARBA00023242"/>
    </source>
</evidence>
<dbReference type="PROSITE" id="PS52002">
    <property type="entry name" value="SM"/>
    <property type="match status" value="1"/>
</dbReference>
<dbReference type="FunFam" id="2.30.30.100:FF:000016">
    <property type="entry name" value="Small nuclear ribonucleoprotein Sm D1"/>
    <property type="match status" value="1"/>
</dbReference>
<dbReference type="InterPro" id="IPR047575">
    <property type="entry name" value="Sm"/>
</dbReference>
<feature type="region of interest" description="Disordered" evidence="11">
    <location>
        <begin position="85"/>
        <end position="116"/>
    </location>
</feature>
<keyword evidence="8 10" id="KW-0539">Nucleus</keyword>
<feature type="compositionally biased region" description="Basic residues" evidence="11">
    <location>
        <begin position="102"/>
        <end position="116"/>
    </location>
</feature>
<dbReference type="GO" id="GO:0003723">
    <property type="term" value="F:RNA binding"/>
    <property type="evidence" value="ECO:0007669"/>
    <property type="project" value="InterPro"/>
</dbReference>
<evidence type="ECO:0000256" key="9">
    <source>
        <dbReference type="ARBA" id="ARBA00023274"/>
    </source>
</evidence>
<dbReference type="Gene3D" id="2.30.30.100">
    <property type="match status" value="1"/>
</dbReference>
<evidence type="ECO:0000256" key="7">
    <source>
        <dbReference type="ARBA" id="ARBA00023187"/>
    </source>
</evidence>
<accession>A0A7S3IQ55</accession>
<organism evidence="13">
    <name type="scientific">Strombidium inclinatum</name>
    <dbReference type="NCBI Taxonomy" id="197538"/>
    <lineage>
        <taxon>Eukaryota</taxon>
        <taxon>Sar</taxon>
        <taxon>Alveolata</taxon>
        <taxon>Ciliophora</taxon>
        <taxon>Intramacronucleata</taxon>
        <taxon>Spirotrichea</taxon>
        <taxon>Oligotrichia</taxon>
        <taxon>Strombidiidae</taxon>
        <taxon>Strombidium</taxon>
    </lineage>
</organism>
<dbReference type="PANTHER" id="PTHR23338">
    <property type="entry name" value="SMALL NUCLEAR RIBONUCLEOPROTEIN SM"/>
    <property type="match status" value="1"/>
</dbReference>
<evidence type="ECO:0000256" key="3">
    <source>
        <dbReference type="ARBA" id="ARBA00008146"/>
    </source>
</evidence>
<proteinExistence type="inferred from homology"/>
<dbReference type="SUPFAM" id="SSF50182">
    <property type="entry name" value="Sm-like ribonucleoproteins"/>
    <property type="match status" value="1"/>
</dbReference>
<evidence type="ECO:0000256" key="6">
    <source>
        <dbReference type="ARBA" id="ARBA00022728"/>
    </source>
</evidence>
<evidence type="ECO:0000259" key="12">
    <source>
        <dbReference type="PROSITE" id="PS52002"/>
    </source>
</evidence>
<dbReference type="EMBL" id="HBIH01025921">
    <property type="protein sequence ID" value="CAE0329778.1"/>
    <property type="molecule type" value="Transcribed_RNA"/>
</dbReference>
<keyword evidence="5 10" id="KW-0507">mRNA processing</keyword>
<evidence type="ECO:0000256" key="5">
    <source>
        <dbReference type="ARBA" id="ARBA00022664"/>
    </source>
</evidence>
<dbReference type="InterPro" id="IPR001163">
    <property type="entry name" value="Sm_dom_euk/arc"/>
</dbReference>
<evidence type="ECO:0000256" key="2">
    <source>
        <dbReference type="ARBA" id="ARBA00004496"/>
    </source>
</evidence>
<comment type="subcellular location">
    <subcellularLocation>
        <location evidence="2">Cytoplasm</location>
    </subcellularLocation>
    <subcellularLocation>
        <location evidence="1 10">Nucleus</location>
    </subcellularLocation>
</comment>
<dbReference type="AlphaFoldDB" id="A0A7S3IQ55"/>
<keyword evidence="6" id="KW-0747">Spliceosome</keyword>
<name>A0A7S3IQ55_9SPIT</name>
<dbReference type="InterPro" id="IPR027141">
    <property type="entry name" value="LSm4/Sm_D1/D3"/>
</dbReference>
<evidence type="ECO:0000313" key="13">
    <source>
        <dbReference type="EMBL" id="CAE0329778.1"/>
    </source>
</evidence>
<dbReference type="SMART" id="SM00651">
    <property type="entry name" value="Sm"/>
    <property type="match status" value="1"/>
</dbReference>
<keyword evidence="7 10" id="KW-0508">mRNA splicing</keyword>
<comment type="similarity">
    <text evidence="3 10">Belongs to the snRNP core protein family.</text>
</comment>
<dbReference type="Pfam" id="PF01423">
    <property type="entry name" value="LSM"/>
    <property type="match status" value="1"/>
</dbReference>